<dbReference type="Pfam" id="PF01386">
    <property type="entry name" value="Ribosomal_L25p"/>
    <property type="match status" value="1"/>
</dbReference>
<dbReference type="InterPro" id="IPR020057">
    <property type="entry name" value="Ribosomal_bL25_b-dom"/>
</dbReference>
<dbReference type="EMBL" id="FOKY01000001">
    <property type="protein sequence ID" value="SFB71267.1"/>
    <property type="molecule type" value="Genomic_DNA"/>
</dbReference>
<evidence type="ECO:0000256" key="1">
    <source>
        <dbReference type="ARBA" id="ARBA00022730"/>
    </source>
</evidence>
<dbReference type="PANTHER" id="PTHR33284">
    <property type="entry name" value="RIBOSOMAL PROTEIN L25/GLN-TRNA SYNTHETASE, ANTI-CODON-BINDING DOMAIN-CONTAINING PROTEIN"/>
    <property type="match status" value="1"/>
</dbReference>
<evidence type="ECO:0000256" key="2">
    <source>
        <dbReference type="ARBA" id="ARBA00022884"/>
    </source>
</evidence>
<keyword evidence="9" id="KW-1185">Reference proteome</keyword>
<dbReference type="InterPro" id="IPR011035">
    <property type="entry name" value="Ribosomal_bL25/Gln-tRNA_synth"/>
</dbReference>
<gene>
    <name evidence="5" type="primary">rplY</name>
    <name evidence="5" type="synonym">ctc</name>
    <name evidence="8" type="ORF">SAMN02745150_00413</name>
</gene>
<dbReference type="SUPFAM" id="SSF50715">
    <property type="entry name" value="Ribosomal protein L25-like"/>
    <property type="match status" value="1"/>
</dbReference>
<dbReference type="HAMAP" id="MF_01334">
    <property type="entry name" value="Ribosomal_bL25_CTC"/>
    <property type="match status" value="1"/>
</dbReference>
<keyword evidence="2 5" id="KW-0694">RNA-binding</keyword>
<dbReference type="STRING" id="34097.SAMN02745150_00413"/>
<evidence type="ECO:0000256" key="3">
    <source>
        <dbReference type="ARBA" id="ARBA00022980"/>
    </source>
</evidence>
<dbReference type="NCBIfam" id="TIGR00731">
    <property type="entry name" value="bL25_bact_ctc"/>
    <property type="match status" value="1"/>
</dbReference>
<dbReference type="CDD" id="cd00495">
    <property type="entry name" value="Ribosomal_L25_TL5_CTC"/>
    <property type="match status" value="1"/>
</dbReference>
<dbReference type="GO" id="GO:0022625">
    <property type="term" value="C:cytosolic large ribosomal subunit"/>
    <property type="evidence" value="ECO:0007669"/>
    <property type="project" value="TreeGrafter"/>
</dbReference>
<protein>
    <recommendedName>
        <fullName evidence="5">Large ribosomal subunit protein bL25</fullName>
    </recommendedName>
    <alternativeName>
        <fullName evidence="5">General stress protein CTC</fullName>
    </alternativeName>
</protein>
<name>A0A1I1D8Z9_BREAD</name>
<evidence type="ECO:0000259" key="7">
    <source>
        <dbReference type="Pfam" id="PF14693"/>
    </source>
</evidence>
<evidence type="ECO:0000313" key="9">
    <source>
        <dbReference type="Proteomes" id="UP000240042"/>
    </source>
</evidence>
<dbReference type="InterPro" id="IPR037121">
    <property type="entry name" value="Ribosomal_bL25_C"/>
</dbReference>
<keyword evidence="3 5" id="KW-0689">Ribosomal protein</keyword>
<proteinExistence type="inferred from homology"/>
<accession>A0A1I1D8Z9</accession>
<dbReference type="GO" id="GO:0003735">
    <property type="term" value="F:structural constituent of ribosome"/>
    <property type="evidence" value="ECO:0007669"/>
    <property type="project" value="InterPro"/>
</dbReference>
<dbReference type="Proteomes" id="UP000240042">
    <property type="component" value="Unassembled WGS sequence"/>
</dbReference>
<comment type="function">
    <text evidence="5">This is one of the proteins that binds to the 5S RNA in the ribosome where it forms part of the central protuberance.</text>
</comment>
<comment type="subunit">
    <text evidence="5">Part of the 50S ribosomal subunit; part of the 5S rRNA/L5/L18/L25 subcomplex. Contacts the 5S rRNA. Binds to the 5S rRNA independently of L5 and L18.</text>
</comment>
<dbReference type="RefSeq" id="WP_092317946.1">
    <property type="nucleotide sequence ID" value="NZ_FOKY01000001.1"/>
</dbReference>
<dbReference type="Gene3D" id="2.170.120.20">
    <property type="entry name" value="Ribosomal protein L25, beta domain"/>
    <property type="match status" value="1"/>
</dbReference>
<organism evidence="8 9">
    <name type="scientific">Brevinema andersonii</name>
    <dbReference type="NCBI Taxonomy" id="34097"/>
    <lineage>
        <taxon>Bacteria</taxon>
        <taxon>Pseudomonadati</taxon>
        <taxon>Spirochaetota</taxon>
        <taxon>Spirochaetia</taxon>
        <taxon>Brevinematales</taxon>
        <taxon>Brevinemataceae</taxon>
        <taxon>Brevinema</taxon>
    </lineage>
</organism>
<dbReference type="PANTHER" id="PTHR33284:SF1">
    <property type="entry name" value="RIBOSOMAL PROTEIN L25_GLN-TRNA SYNTHETASE, ANTI-CODON-BINDING DOMAIN-CONTAINING PROTEIN"/>
    <property type="match status" value="1"/>
</dbReference>
<evidence type="ECO:0000259" key="6">
    <source>
        <dbReference type="Pfam" id="PF01386"/>
    </source>
</evidence>
<dbReference type="GO" id="GO:0006412">
    <property type="term" value="P:translation"/>
    <property type="evidence" value="ECO:0007669"/>
    <property type="project" value="UniProtKB-UniRule"/>
</dbReference>
<dbReference type="Gene3D" id="2.40.240.10">
    <property type="entry name" value="Ribosomal Protein L25, Chain P"/>
    <property type="match status" value="1"/>
</dbReference>
<keyword evidence="4 5" id="KW-0687">Ribonucleoprotein</keyword>
<dbReference type="OrthoDB" id="9790002at2"/>
<dbReference type="GO" id="GO:0008097">
    <property type="term" value="F:5S rRNA binding"/>
    <property type="evidence" value="ECO:0007669"/>
    <property type="project" value="InterPro"/>
</dbReference>
<feature type="domain" description="Large ribosomal subunit protein bL25 beta" evidence="7">
    <location>
        <begin position="109"/>
        <end position="185"/>
    </location>
</feature>
<dbReference type="AlphaFoldDB" id="A0A1I1D8Z9"/>
<sequence>MSGSKWSTTRLEAQARALGTKSANAKLRAAFRLPSVLYGPSIKENINLSVDYVAFEKLFAVNERHQLFALVLNGKEYQVIVKDYKIDPISRRFMNVDFYAVEKGREYQTFIPIEYVGVPIGVREGGNLLTYKRKVLVEAMPEKMPQKITVDISKLQKKQYVIVRDLEVADGIAVRTNKGAVLAEVK</sequence>
<dbReference type="Pfam" id="PF14693">
    <property type="entry name" value="Ribosomal_TL5_C"/>
    <property type="match status" value="1"/>
</dbReference>
<evidence type="ECO:0000256" key="5">
    <source>
        <dbReference type="HAMAP-Rule" id="MF_01334"/>
    </source>
</evidence>
<evidence type="ECO:0000256" key="4">
    <source>
        <dbReference type="ARBA" id="ARBA00023274"/>
    </source>
</evidence>
<dbReference type="InterPro" id="IPR029751">
    <property type="entry name" value="Ribosomal_L25_dom"/>
</dbReference>
<keyword evidence="1 5" id="KW-0699">rRNA-binding</keyword>
<dbReference type="InterPro" id="IPR020056">
    <property type="entry name" value="Rbsml_bL25/Gln-tRNA_synth_N"/>
</dbReference>
<reference evidence="9" key="1">
    <citation type="submission" date="2016-10" db="EMBL/GenBank/DDBJ databases">
        <authorList>
            <person name="Varghese N."/>
            <person name="Submissions S."/>
        </authorList>
    </citation>
    <scope>NUCLEOTIDE SEQUENCE [LARGE SCALE GENOMIC DNA]</scope>
    <source>
        <strain evidence="9">ATCC 43811</strain>
    </source>
</reference>
<dbReference type="InterPro" id="IPR001021">
    <property type="entry name" value="Ribosomal_bL25_long"/>
</dbReference>
<evidence type="ECO:0000313" key="8">
    <source>
        <dbReference type="EMBL" id="SFB71267.1"/>
    </source>
</evidence>
<comment type="similarity">
    <text evidence="5">Belongs to the bacterial ribosomal protein bL25 family. CTC subfamily.</text>
</comment>
<feature type="domain" description="Large ribosomal subunit protein bL25 L25" evidence="6">
    <location>
        <begin position="11"/>
        <end position="98"/>
    </location>
</feature>
<dbReference type="InterPro" id="IPR020930">
    <property type="entry name" value="Ribosomal_uL5_bac-type"/>
</dbReference>